<accession>A0ABW4FTK7</accession>
<dbReference type="InterPro" id="IPR009959">
    <property type="entry name" value="Cyclase_SnoaL-like"/>
</dbReference>
<evidence type="ECO:0000313" key="2">
    <source>
        <dbReference type="Proteomes" id="UP001597145"/>
    </source>
</evidence>
<reference evidence="2" key="1">
    <citation type="journal article" date="2019" name="Int. J. Syst. Evol. Microbiol.">
        <title>The Global Catalogue of Microorganisms (GCM) 10K type strain sequencing project: providing services to taxonomists for standard genome sequencing and annotation.</title>
        <authorList>
            <consortium name="The Broad Institute Genomics Platform"/>
            <consortium name="The Broad Institute Genome Sequencing Center for Infectious Disease"/>
            <person name="Wu L."/>
            <person name="Ma J."/>
        </authorList>
    </citation>
    <scope>NUCLEOTIDE SEQUENCE [LARGE SCALE GENOMIC DNA]</scope>
    <source>
        <strain evidence="2">JCM 12165</strain>
    </source>
</reference>
<proteinExistence type="predicted"/>
<dbReference type="Gene3D" id="3.10.450.50">
    <property type="match status" value="1"/>
</dbReference>
<comment type="caution">
    <text evidence="1">The sequence shown here is derived from an EMBL/GenBank/DDBJ whole genome shotgun (WGS) entry which is preliminary data.</text>
</comment>
<dbReference type="SUPFAM" id="SSF54427">
    <property type="entry name" value="NTF2-like"/>
    <property type="match status" value="1"/>
</dbReference>
<organism evidence="1 2">
    <name type="scientific">Pseudonocardia aurantiaca</name>
    <dbReference type="NCBI Taxonomy" id="75290"/>
    <lineage>
        <taxon>Bacteria</taxon>
        <taxon>Bacillati</taxon>
        <taxon>Actinomycetota</taxon>
        <taxon>Actinomycetes</taxon>
        <taxon>Pseudonocardiales</taxon>
        <taxon>Pseudonocardiaceae</taxon>
        <taxon>Pseudonocardia</taxon>
    </lineage>
</organism>
<dbReference type="EMBL" id="JBHUCP010000022">
    <property type="protein sequence ID" value="MFD1532946.1"/>
    <property type="molecule type" value="Genomic_DNA"/>
</dbReference>
<name>A0ABW4FTK7_9PSEU</name>
<dbReference type="InterPro" id="IPR032710">
    <property type="entry name" value="NTF2-like_dom_sf"/>
</dbReference>
<evidence type="ECO:0000313" key="1">
    <source>
        <dbReference type="EMBL" id="MFD1532946.1"/>
    </source>
</evidence>
<gene>
    <name evidence="1" type="ORF">ACFSCY_26325</name>
</gene>
<dbReference type="Pfam" id="PF07366">
    <property type="entry name" value="SnoaL"/>
    <property type="match status" value="1"/>
</dbReference>
<sequence>MPDAQTVHRRILDLYQDVLAGRMDEAMALIDPDVVDHRGGTDGDHHGRDAWRAKWERLGDGIHDLSATVEQTVASGDTSVNRYTLRGTHTGSGRSYEIGGLDMIRVRDGRVVEHWAFGDWELMRRQLS</sequence>
<dbReference type="Proteomes" id="UP001597145">
    <property type="component" value="Unassembled WGS sequence"/>
</dbReference>
<keyword evidence="2" id="KW-1185">Reference proteome</keyword>
<protein>
    <submittedName>
        <fullName evidence="1">Ester cyclase</fullName>
    </submittedName>
</protein>
<dbReference type="RefSeq" id="WP_343984634.1">
    <property type="nucleotide sequence ID" value="NZ_BAAAJG010000025.1"/>
</dbReference>